<dbReference type="PANTHER" id="PTHR37694:SF1">
    <property type="entry name" value="SLR8022 PROTEIN"/>
    <property type="match status" value="1"/>
</dbReference>
<sequence length="247" mass="27205">MDPMNTVSEVLNHLKSKGYTVDFNLAEGYLVDPNNDLRVHPDEFEVDHHYRFEGTSDPGDEAIVYAISSPKHGVKGTLVNGYGIYSEEMADAMVRTLAEKAQRSATQGRDTATAEKVNVATPQRPEGTRYLDAPMVTMDLLALRKQIKEEPAWHTSDRNSITLLKSEGLRILLLALQPGAQLKEHTAPGPISVQVVEGHVTFHTEQQTAELTEGQMVSLHAGIPHSVTAREESVFLLTIATPLAKNR</sequence>
<proteinExistence type="predicted"/>
<accession>A0A0U4C253</accession>
<dbReference type="SUPFAM" id="SSF51182">
    <property type="entry name" value="RmlC-like cupins"/>
    <property type="match status" value="1"/>
</dbReference>
<feature type="domain" description="Cupin type-2" evidence="1">
    <location>
        <begin position="174"/>
        <end position="232"/>
    </location>
</feature>
<dbReference type="Pfam" id="PF07883">
    <property type="entry name" value="Cupin_2"/>
    <property type="match status" value="1"/>
</dbReference>
<dbReference type="InterPro" id="IPR011051">
    <property type="entry name" value="RmlC_Cupin_sf"/>
</dbReference>
<dbReference type="RefSeq" id="WP_068196726.1">
    <property type="nucleotide sequence ID" value="NZ_CP013909.1"/>
</dbReference>
<evidence type="ECO:0000259" key="1">
    <source>
        <dbReference type="Pfam" id="PF07883"/>
    </source>
</evidence>
<dbReference type="Proteomes" id="UP000059542">
    <property type="component" value="Chromosome"/>
</dbReference>
<name>A0A0U4C253_9BACT</name>
<dbReference type="InterPro" id="IPR013096">
    <property type="entry name" value="Cupin_2"/>
</dbReference>
<dbReference type="PANTHER" id="PTHR37694">
    <property type="entry name" value="SLR8022 PROTEIN"/>
    <property type="match status" value="1"/>
</dbReference>
<gene>
    <name evidence="2" type="ORF">AUC43_17625</name>
</gene>
<reference evidence="2 3" key="1">
    <citation type="submission" date="2015-12" db="EMBL/GenBank/DDBJ databases">
        <authorList>
            <person name="Shamseldin A."/>
            <person name="Moawad H."/>
            <person name="Abd El-Rahim W.M."/>
            <person name="Sadowsky M.J."/>
        </authorList>
    </citation>
    <scope>NUCLEOTIDE SEQUENCE [LARGE SCALE GENOMIC DNA]</scope>
    <source>
        <strain evidence="2 3">DG5B</strain>
    </source>
</reference>
<dbReference type="CDD" id="cd02230">
    <property type="entry name" value="cupin_HP0902-like"/>
    <property type="match status" value="1"/>
</dbReference>
<dbReference type="AlphaFoldDB" id="A0A0U4C253"/>
<evidence type="ECO:0000313" key="3">
    <source>
        <dbReference type="Proteomes" id="UP000059542"/>
    </source>
</evidence>
<keyword evidence="3" id="KW-1185">Reference proteome</keyword>
<dbReference type="Gene3D" id="2.60.120.10">
    <property type="entry name" value="Jelly Rolls"/>
    <property type="match status" value="1"/>
</dbReference>
<dbReference type="KEGG" id="hyg:AUC43_17625"/>
<evidence type="ECO:0000313" key="2">
    <source>
        <dbReference type="EMBL" id="ALW86737.1"/>
    </source>
</evidence>
<dbReference type="InterPro" id="IPR014710">
    <property type="entry name" value="RmlC-like_jellyroll"/>
</dbReference>
<organism evidence="2 3">
    <name type="scientific">Hymenobacter sedentarius</name>
    <dbReference type="NCBI Taxonomy" id="1411621"/>
    <lineage>
        <taxon>Bacteria</taxon>
        <taxon>Pseudomonadati</taxon>
        <taxon>Bacteroidota</taxon>
        <taxon>Cytophagia</taxon>
        <taxon>Cytophagales</taxon>
        <taxon>Hymenobacteraceae</taxon>
        <taxon>Hymenobacter</taxon>
    </lineage>
</organism>
<dbReference type="EMBL" id="CP013909">
    <property type="protein sequence ID" value="ALW86737.1"/>
    <property type="molecule type" value="Genomic_DNA"/>
</dbReference>
<protein>
    <recommendedName>
        <fullName evidence="1">Cupin type-2 domain-containing protein</fullName>
    </recommendedName>
</protein>